<comment type="caution">
    <text evidence="3">The sequence shown here is derived from an EMBL/GenBank/DDBJ whole genome shotgun (WGS) entry which is preliminary data.</text>
</comment>
<keyword evidence="2" id="KW-0472">Membrane</keyword>
<keyword evidence="2" id="KW-1133">Transmembrane helix</keyword>
<dbReference type="STRING" id="2512241.A0A553I1R1"/>
<dbReference type="PANTHER" id="PTHR12242">
    <property type="entry name" value="OS02G0130600 PROTEIN-RELATED"/>
    <property type="match status" value="1"/>
</dbReference>
<evidence type="ECO:0000256" key="1">
    <source>
        <dbReference type="SAM" id="MobiDB-lite"/>
    </source>
</evidence>
<proteinExistence type="predicted"/>
<evidence type="ECO:0000313" key="4">
    <source>
        <dbReference type="Proteomes" id="UP000319160"/>
    </source>
</evidence>
<gene>
    <name evidence="3" type="ORF">FHL15_004902</name>
</gene>
<accession>A0A553I1R1</accession>
<feature type="region of interest" description="Disordered" evidence="1">
    <location>
        <begin position="263"/>
        <end position="310"/>
    </location>
</feature>
<dbReference type="OrthoDB" id="419711at2759"/>
<name>A0A553I1R1_9PEZI</name>
<dbReference type="Proteomes" id="UP000319160">
    <property type="component" value="Unassembled WGS sequence"/>
</dbReference>
<organism evidence="3 4">
    <name type="scientific">Xylaria flabelliformis</name>
    <dbReference type="NCBI Taxonomy" id="2512241"/>
    <lineage>
        <taxon>Eukaryota</taxon>
        <taxon>Fungi</taxon>
        <taxon>Dikarya</taxon>
        <taxon>Ascomycota</taxon>
        <taxon>Pezizomycotina</taxon>
        <taxon>Sordariomycetes</taxon>
        <taxon>Xylariomycetidae</taxon>
        <taxon>Xylariales</taxon>
        <taxon>Xylariaceae</taxon>
        <taxon>Xylaria</taxon>
    </lineage>
</organism>
<dbReference type="GO" id="GO:0016020">
    <property type="term" value="C:membrane"/>
    <property type="evidence" value="ECO:0007669"/>
    <property type="project" value="TreeGrafter"/>
</dbReference>
<feature type="transmembrane region" description="Helical" evidence="2">
    <location>
        <begin position="176"/>
        <end position="194"/>
    </location>
</feature>
<keyword evidence="4" id="KW-1185">Reference proteome</keyword>
<keyword evidence="2" id="KW-0812">Transmembrane</keyword>
<feature type="transmembrane region" description="Helical" evidence="2">
    <location>
        <begin position="214"/>
        <end position="238"/>
    </location>
</feature>
<evidence type="ECO:0000313" key="3">
    <source>
        <dbReference type="EMBL" id="TRX94134.1"/>
    </source>
</evidence>
<evidence type="ECO:0008006" key="5">
    <source>
        <dbReference type="Google" id="ProtNLM"/>
    </source>
</evidence>
<reference evidence="4" key="1">
    <citation type="submission" date="2019-06" db="EMBL/GenBank/DDBJ databases">
        <title>Draft genome sequence of the griseofulvin-producing fungus Xylaria cubensis strain G536.</title>
        <authorList>
            <person name="Mead M.E."/>
            <person name="Raja H.A."/>
            <person name="Steenwyk J.L."/>
            <person name="Knowles S.L."/>
            <person name="Oberlies N.H."/>
            <person name="Rokas A."/>
        </authorList>
    </citation>
    <scope>NUCLEOTIDE SEQUENCE [LARGE SCALE GENOMIC DNA]</scope>
    <source>
        <strain evidence="4">G536</strain>
    </source>
</reference>
<dbReference type="AlphaFoldDB" id="A0A553I1R1"/>
<dbReference type="PANTHER" id="PTHR12242:SF1">
    <property type="entry name" value="MYND-TYPE DOMAIN-CONTAINING PROTEIN"/>
    <property type="match status" value="1"/>
</dbReference>
<feature type="transmembrane region" description="Helical" evidence="2">
    <location>
        <begin position="30"/>
        <end position="50"/>
    </location>
</feature>
<protein>
    <recommendedName>
        <fullName evidence="5">FAR-17a/AIG1-like protein</fullName>
    </recommendedName>
</protein>
<dbReference type="EMBL" id="VFLP01000024">
    <property type="protein sequence ID" value="TRX94134.1"/>
    <property type="molecule type" value="Genomic_DNA"/>
</dbReference>
<evidence type="ECO:0000256" key="2">
    <source>
        <dbReference type="SAM" id="Phobius"/>
    </source>
</evidence>
<feature type="transmembrane region" description="Helical" evidence="2">
    <location>
        <begin position="70"/>
        <end position="93"/>
    </location>
</feature>
<feature type="transmembrane region" description="Helical" evidence="2">
    <location>
        <begin position="113"/>
        <end position="133"/>
    </location>
</feature>
<sequence>MARIRLFLSYPFDPTHRFETSWLVPPKTLFFIRALISLYIFTVLLFNIGYNCARPSLGGCATSRDNFSYFTVLSYWGLGFYFLISAFHTFMYARRGTPLLDSWPRALQWLHSVYYSTATVFPFLVIIVFWSLLSSPTTLSTTYSAWSNISQHALNAVFATIEIVLPRTSPAPWDHLPIQLFLVALYLALAYITHATKGFYTYSFLDPGLQGSLVAAYVFGIAIGICILFAVIQGLIWVRRWVTEEKLGWDGVFVQQKERKVASQQEQGQGHHVADIEADGASSRAGGGADGDKEEGGHELTTIHTATQTA</sequence>